<dbReference type="Pfam" id="PF03144">
    <property type="entry name" value="GTP_EFTU_D2"/>
    <property type="match status" value="1"/>
</dbReference>
<dbReference type="InterPro" id="IPR004161">
    <property type="entry name" value="EFTu-like_2"/>
</dbReference>
<dbReference type="HAMAP" id="MF_00054_B">
    <property type="entry name" value="EF_G_EF_2_B"/>
    <property type="match status" value="1"/>
</dbReference>
<dbReference type="Gene3D" id="3.40.50.300">
    <property type="entry name" value="P-loop containing nucleotide triphosphate hydrolases"/>
    <property type="match status" value="1"/>
</dbReference>
<dbReference type="InterPro" id="IPR004540">
    <property type="entry name" value="Transl_elong_EFG/EF2"/>
</dbReference>
<keyword evidence="2 6" id="KW-0547">Nucleotide-binding</keyword>
<dbReference type="InterPro" id="IPR014721">
    <property type="entry name" value="Ribsml_uS5_D2-typ_fold_subgr"/>
</dbReference>
<dbReference type="InterPro" id="IPR005225">
    <property type="entry name" value="Small_GTP-bd"/>
</dbReference>
<keyword evidence="5 6" id="KW-0342">GTP-binding</keyword>
<dbReference type="Gene3D" id="3.30.70.240">
    <property type="match status" value="1"/>
</dbReference>
<dbReference type="NCBIfam" id="TIGR00484">
    <property type="entry name" value="EF-G"/>
    <property type="match status" value="1"/>
</dbReference>
<dbReference type="InterPro" id="IPR027417">
    <property type="entry name" value="P-loop_NTPase"/>
</dbReference>
<dbReference type="InterPro" id="IPR000795">
    <property type="entry name" value="T_Tr_GTP-bd_dom"/>
</dbReference>
<dbReference type="Gene3D" id="3.30.230.10">
    <property type="match status" value="1"/>
</dbReference>
<dbReference type="PROSITE" id="PS00301">
    <property type="entry name" value="G_TR_1"/>
    <property type="match status" value="1"/>
</dbReference>
<dbReference type="Pfam" id="PF00679">
    <property type="entry name" value="EFG_C"/>
    <property type="match status" value="1"/>
</dbReference>
<evidence type="ECO:0000256" key="5">
    <source>
        <dbReference type="ARBA" id="ARBA00023134"/>
    </source>
</evidence>
<dbReference type="InterPro" id="IPR035649">
    <property type="entry name" value="EFG_V"/>
</dbReference>
<dbReference type="SUPFAM" id="SSF54980">
    <property type="entry name" value="EF-G C-terminal domain-like"/>
    <property type="match status" value="2"/>
</dbReference>
<organism evidence="9">
    <name type="scientific">candidate division TA06 bacterium ADurb.Bin131</name>
    <dbReference type="NCBI Taxonomy" id="1852827"/>
    <lineage>
        <taxon>Bacteria</taxon>
        <taxon>Bacteria division TA06</taxon>
    </lineage>
</organism>
<dbReference type="PROSITE" id="PS51722">
    <property type="entry name" value="G_TR_2"/>
    <property type="match status" value="1"/>
</dbReference>
<dbReference type="InterPro" id="IPR009022">
    <property type="entry name" value="EFG_III"/>
</dbReference>
<evidence type="ECO:0000256" key="6">
    <source>
        <dbReference type="HAMAP-Rule" id="MF_00054"/>
    </source>
</evidence>
<sequence>MSIKVASKKKAYALTMTDIKNIRNIGIIAHIDAGKTTTTERILYYSGKINRIGDVDEGTTTMDWMDQEKERGITISSAATTCYWRQHKINIIDTPGHVDFTAEVERSLRVLDGAIGIFCAVGGVQPQSETVWRQSERYGIPKIIYINKLDRPGADINRVVSQIERKLGARCLVLQLPIGMESGFSGIVDLIENRAVFYPTESENDAVIEDVPDNMKADVQKARNQLIENVAECDEKIMELYVHNSEIEAETLRKAIRKATLARKLYPVFCGSSLKNKGTKLLLDAIVDYLPSPVDRGEIFGEDPQTKQILSRKPEIEQPVCLFAFKVVNDIYFGRLIYARVYSGQITPGMKLNNWTRNRKERVLKILEVNANKLQEVGMASAGDIVALVGLKDTFTGDTLSSADSPIILEKMKFPEPVLNMKVEPKTKADSEKVFQALKKLSEEDPTFKLRVDPDTGETIVSGMGQLHIEVLIERMKRQYNVGARLGKPEVAYKETITKSAKGEGKFIKQTGGKGHYGHVVLEIKPALEGINFRFTTSLKGQVIPAEFIPAIEEGLIEAMEVGPMFGYPVINIDAVLVDGSFHPVDSNDIAFKIAASLALKDAYMKASPVLLEPIMRIEITTPQEYIGEIIADLGMRGGKIEEMIDEGLYKIIRGFVALRAVFDYPTVIRSLTQGRASYIIEPYAYQKVSEEQLKKIREI</sequence>
<reference evidence="9" key="1">
    <citation type="submission" date="2017-02" db="EMBL/GenBank/DDBJ databases">
        <title>Delving into the versatile metabolic prowess of the omnipresent phylum Bacteroidetes.</title>
        <authorList>
            <person name="Nobu M.K."/>
            <person name="Mei R."/>
            <person name="Narihiro T."/>
            <person name="Kuroda K."/>
            <person name="Liu W.-T."/>
        </authorList>
    </citation>
    <scope>NUCLEOTIDE SEQUENCE</scope>
    <source>
        <strain evidence="9">ADurb.Bin131</strain>
    </source>
</reference>
<keyword evidence="3 6" id="KW-0251">Elongation factor</keyword>
<dbReference type="GO" id="GO:0003924">
    <property type="term" value="F:GTPase activity"/>
    <property type="evidence" value="ECO:0007669"/>
    <property type="project" value="InterPro"/>
</dbReference>
<dbReference type="CDD" id="cd16262">
    <property type="entry name" value="EFG_III"/>
    <property type="match status" value="1"/>
</dbReference>
<dbReference type="PANTHER" id="PTHR43261">
    <property type="entry name" value="TRANSLATION ELONGATION FACTOR G-RELATED"/>
    <property type="match status" value="1"/>
</dbReference>
<dbReference type="Pfam" id="PF00009">
    <property type="entry name" value="GTP_EFTU"/>
    <property type="match status" value="1"/>
</dbReference>
<dbReference type="Gene3D" id="3.30.70.870">
    <property type="entry name" value="Elongation Factor G (Translational Gtpase), domain 3"/>
    <property type="match status" value="1"/>
</dbReference>
<dbReference type="InterPro" id="IPR047872">
    <property type="entry name" value="EFG_IV"/>
</dbReference>
<dbReference type="NCBIfam" id="TIGR00231">
    <property type="entry name" value="small_GTP"/>
    <property type="match status" value="1"/>
</dbReference>
<name>A0A1V6C4J7_UNCT6</name>
<evidence type="ECO:0000259" key="8">
    <source>
        <dbReference type="PROSITE" id="PS51722"/>
    </source>
</evidence>
<evidence type="ECO:0000313" key="9">
    <source>
        <dbReference type="EMBL" id="OQB71796.1"/>
    </source>
</evidence>
<dbReference type="InterPro" id="IPR041095">
    <property type="entry name" value="EFG_II"/>
</dbReference>
<feature type="binding site" evidence="6">
    <location>
        <begin position="29"/>
        <end position="36"/>
    </location>
    <ligand>
        <name>GTP</name>
        <dbReference type="ChEBI" id="CHEBI:37565"/>
    </ligand>
</feature>
<dbReference type="NCBIfam" id="NF009381">
    <property type="entry name" value="PRK12740.1-5"/>
    <property type="match status" value="1"/>
</dbReference>
<evidence type="ECO:0000256" key="4">
    <source>
        <dbReference type="ARBA" id="ARBA00022917"/>
    </source>
</evidence>
<proteinExistence type="inferred from homology"/>
<dbReference type="InterPro" id="IPR020568">
    <property type="entry name" value="Ribosomal_Su5_D2-typ_SF"/>
</dbReference>
<evidence type="ECO:0000256" key="1">
    <source>
        <dbReference type="ARBA" id="ARBA00005870"/>
    </source>
</evidence>
<evidence type="ECO:0000256" key="3">
    <source>
        <dbReference type="ARBA" id="ARBA00022768"/>
    </source>
</evidence>
<dbReference type="AlphaFoldDB" id="A0A1V6C4J7"/>
<feature type="binding site" evidence="6">
    <location>
        <begin position="93"/>
        <end position="97"/>
    </location>
    <ligand>
        <name>GTP</name>
        <dbReference type="ChEBI" id="CHEBI:37565"/>
    </ligand>
</feature>
<dbReference type="CDD" id="cd01434">
    <property type="entry name" value="EFG_mtEFG1_IV"/>
    <property type="match status" value="1"/>
</dbReference>
<accession>A0A1V6C4J7</accession>
<gene>
    <name evidence="9" type="primary">fusA_2</name>
    <name evidence="6" type="synonym">fusA</name>
    <name evidence="9" type="ORF">BWX89_01717</name>
</gene>
<dbReference type="FunFam" id="3.30.70.870:FF:000001">
    <property type="entry name" value="Elongation factor G"/>
    <property type="match status" value="1"/>
</dbReference>
<dbReference type="PANTHER" id="PTHR43261:SF1">
    <property type="entry name" value="RIBOSOME-RELEASING FACTOR 2, MITOCHONDRIAL"/>
    <property type="match status" value="1"/>
</dbReference>
<dbReference type="SMART" id="SM00838">
    <property type="entry name" value="EFG_C"/>
    <property type="match status" value="1"/>
</dbReference>
<dbReference type="Pfam" id="PF03764">
    <property type="entry name" value="EFG_IV"/>
    <property type="match status" value="1"/>
</dbReference>
<comment type="subcellular location">
    <subcellularLocation>
        <location evidence="6">Cytoplasm</location>
    </subcellularLocation>
</comment>
<comment type="similarity">
    <text evidence="1 6">Belongs to the TRAFAC class translation factor GTPase superfamily. Classic translation factor GTPase family. EF-G/EF-2 subfamily.</text>
</comment>
<dbReference type="SUPFAM" id="SSF50447">
    <property type="entry name" value="Translation proteins"/>
    <property type="match status" value="1"/>
</dbReference>
<keyword evidence="6" id="KW-0963">Cytoplasm</keyword>
<dbReference type="CDD" id="cd01886">
    <property type="entry name" value="EF-G"/>
    <property type="match status" value="1"/>
</dbReference>
<dbReference type="Pfam" id="PF14492">
    <property type="entry name" value="EFG_III"/>
    <property type="match status" value="1"/>
</dbReference>
<dbReference type="Proteomes" id="UP000485562">
    <property type="component" value="Unassembled WGS sequence"/>
</dbReference>
<dbReference type="InterPro" id="IPR035647">
    <property type="entry name" value="EFG_III/V"/>
</dbReference>
<dbReference type="FunFam" id="3.40.50.300:FF:000029">
    <property type="entry name" value="Elongation factor G"/>
    <property type="match status" value="1"/>
</dbReference>
<comment type="caution">
    <text evidence="9">The sequence shown here is derived from an EMBL/GenBank/DDBJ whole genome shotgun (WGS) entry which is preliminary data.</text>
</comment>
<dbReference type="GO" id="GO:0005525">
    <property type="term" value="F:GTP binding"/>
    <property type="evidence" value="ECO:0007669"/>
    <property type="project" value="UniProtKB-UniRule"/>
</dbReference>
<dbReference type="FunFam" id="2.40.30.10:FF:000006">
    <property type="entry name" value="Elongation factor G"/>
    <property type="match status" value="1"/>
</dbReference>
<dbReference type="InterPro" id="IPR005517">
    <property type="entry name" value="Transl_elong_EFG/EF2_IV"/>
</dbReference>
<dbReference type="InterPro" id="IPR031157">
    <property type="entry name" value="G_TR_CS"/>
</dbReference>
<dbReference type="GO" id="GO:0003746">
    <property type="term" value="F:translation elongation factor activity"/>
    <property type="evidence" value="ECO:0007669"/>
    <property type="project" value="UniProtKB-UniRule"/>
</dbReference>
<dbReference type="SUPFAM" id="SSF52540">
    <property type="entry name" value="P-loop containing nucleoside triphosphate hydrolases"/>
    <property type="match status" value="1"/>
</dbReference>
<dbReference type="FunFam" id="3.30.70.240:FF:000001">
    <property type="entry name" value="Elongation factor G"/>
    <property type="match status" value="1"/>
</dbReference>
<dbReference type="SMART" id="SM00889">
    <property type="entry name" value="EFG_IV"/>
    <property type="match status" value="1"/>
</dbReference>
<dbReference type="InterPro" id="IPR000640">
    <property type="entry name" value="EFG_V-like"/>
</dbReference>
<protein>
    <recommendedName>
        <fullName evidence="6 7">Elongation factor G</fullName>
        <shortName evidence="6">EF-G</shortName>
    </recommendedName>
</protein>
<dbReference type="FunFam" id="3.30.230.10:FF:000003">
    <property type="entry name" value="Elongation factor G"/>
    <property type="match status" value="1"/>
</dbReference>
<evidence type="ECO:0000256" key="2">
    <source>
        <dbReference type="ARBA" id="ARBA00022741"/>
    </source>
</evidence>
<feature type="domain" description="Tr-type G" evidence="8">
    <location>
        <begin position="20"/>
        <end position="294"/>
    </location>
</feature>
<keyword evidence="4 6" id="KW-0648">Protein biosynthesis</keyword>
<dbReference type="CDD" id="cd04088">
    <property type="entry name" value="EFG_mtEFG_II"/>
    <property type="match status" value="1"/>
</dbReference>
<dbReference type="CDD" id="cd03713">
    <property type="entry name" value="EFG_mtEFG_C"/>
    <property type="match status" value="1"/>
</dbReference>
<feature type="binding site" evidence="6">
    <location>
        <begin position="147"/>
        <end position="150"/>
    </location>
    <ligand>
        <name>GTP</name>
        <dbReference type="ChEBI" id="CHEBI:37565"/>
    </ligand>
</feature>
<dbReference type="PRINTS" id="PR00315">
    <property type="entry name" value="ELONGATNFCT"/>
</dbReference>
<dbReference type="EMBL" id="MWDQ01000150">
    <property type="protein sequence ID" value="OQB71796.1"/>
    <property type="molecule type" value="Genomic_DNA"/>
</dbReference>
<dbReference type="GO" id="GO:0005737">
    <property type="term" value="C:cytoplasm"/>
    <property type="evidence" value="ECO:0007669"/>
    <property type="project" value="UniProtKB-SubCell"/>
</dbReference>
<dbReference type="SUPFAM" id="SSF54211">
    <property type="entry name" value="Ribosomal protein S5 domain 2-like"/>
    <property type="match status" value="1"/>
</dbReference>
<dbReference type="GO" id="GO:0032790">
    <property type="term" value="P:ribosome disassembly"/>
    <property type="evidence" value="ECO:0007669"/>
    <property type="project" value="TreeGrafter"/>
</dbReference>
<evidence type="ECO:0000256" key="7">
    <source>
        <dbReference type="NCBIfam" id="TIGR00484"/>
    </source>
</evidence>
<comment type="function">
    <text evidence="6">Catalyzes the GTP-dependent ribosomal translocation step during translation elongation. During this step, the ribosome changes from the pre-translocational (PRE) to the post-translocational (POST) state as the newly formed A-site-bound peptidyl-tRNA and P-site-bound deacylated tRNA move to the P and E sites, respectively. Catalyzes the coordinated movement of the two tRNA molecules, the mRNA and conformational changes in the ribosome.</text>
</comment>
<dbReference type="Gene3D" id="2.40.30.10">
    <property type="entry name" value="Translation factors"/>
    <property type="match status" value="1"/>
</dbReference>
<dbReference type="InterPro" id="IPR009000">
    <property type="entry name" value="Transl_B-barrel_sf"/>
</dbReference>